<dbReference type="InterPro" id="IPR029068">
    <property type="entry name" value="Glyas_Bleomycin-R_OHBP_Dase"/>
</dbReference>
<feature type="domain" description="VOC" evidence="6">
    <location>
        <begin position="170"/>
        <end position="321"/>
    </location>
</feature>
<dbReference type="Proteomes" id="UP000181951">
    <property type="component" value="Unassembled WGS sequence"/>
</dbReference>
<dbReference type="RefSeq" id="WP_075016144.1">
    <property type="nucleotide sequence ID" value="NZ_FODD01000002.1"/>
</dbReference>
<dbReference type="InterPro" id="IPR004360">
    <property type="entry name" value="Glyas_Fos-R_dOase_dom"/>
</dbReference>
<dbReference type="PANTHER" id="PTHR11959:SF1">
    <property type="entry name" value="4-HYDROXYPHENYLPYRUVATE DIOXYGENASE"/>
    <property type="match status" value="1"/>
</dbReference>
<dbReference type="NCBIfam" id="TIGR01263">
    <property type="entry name" value="4HPPD"/>
    <property type="match status" value="1"/>
</dbReference>
<dbReference type="PIRSF" id="PIRSF009283">
    <property type="entry name" value="HPP_dOase"/>
    <property type="match status" value="1"/>
</dbReference>
<dbReference type="SUPFAM" id="SSF54593">
    <property type="entry name" value="Glyoxalase/Bleomycin resistance protein/Dihydroxybiphenyl dioxygenase"/>
    <property type="match status" value="1"/>
</dbReference>
<evidence type="ECO:0000259" key="6">
    <source>
        <dbReference type="PROSITE" id="PS51819"/>
    </source>
</evidence>
<evidence type="ECO:0000313" key="7">
    <source>
        <dbReference type="EMBL" id="SEN18807.1"/>
    </source>
</evidence>
<dbReference type="GO" id="GO:0003868">
    <property type="term" value="F:4-hydroxyphenylpyruvate dioxygenase activity"/>
    <property type="evidence" value="ECO:0007669"/>
    <property type="project" value="InterPro"/>
</dbReference>
<evidence type="ECO:0000256" key="3">
    <source>
        <dbReference type="ARBA" id="ARBA00022737"/>
    </source>
</evidence>
<sequence>MPSTSAFDDLHVSHTEMYVSDVTAVARQFTDGYGFHVHAEAERTDHGGRSRSLALRQGAVVLVLTQPLDDAHAAAGYLDRHGDGVVDIALRTSDARAAFDGALSRSALPHTAPSEDRGWTTAVLHSGFDDVRHTLVQAPARDGAQPGPLPGFSPVAPGIEARGGTPGLTLLDHVAVSVPVGQLAPSTEYYERVFGFESVYQELMVQDKEAMDSKAVRSPSGELTFTVLAPSPDHDAGHIGDFLERHGSGGVHHLAFATGDIVEATAWMTEGGVAFLSTPDTYYDRLPGRLDHTRHPIAALRDAGILADEDHAGQLYQIFTRTTHPRRTMFFEVVERIGAETFGNGNVRALYEAVQAERDASLQSVL</sequence>
<accession>A0A1H8EIW1</accession>
<keyword evidence="8" id="KW-1185">Reference proteome</keyword>
<dbReference type="InterPro" id="IPR037523">
    <property type="entry name" value="VOC_core"/>
</dbReference>
<evidence type="ECO:0000256" key="5">
    <source>
        <dbReference type="PIRSR" id="PIRSR009283-1"/>
    </source>
</evidence>
<feature type="binding site" evidence="5">
    <location>
        <position position="253"/>
    </location>
    <ligand>
        <name>Fe cation</name>
        <dbReference type="ChEBI" id="CHEBI:24875"/>
    </ligand>
</feature>
<evidence type="ECO:0000256" key="4">
    <source>
        <dbReference type="ARBA" id="ARBA00023004"/>
    </source>
</evidence>
<evidence type="ECO:0000256" key="1">
    <source>
        <dbReference type="ARBA" id="ARBA00005877"/>
    </source>
</evidence>
<dbReference type="STRING" id="310780.SAMN05216267_1002205"/>
<dbReference type="AlphaFoldDB" id="A0A1H8EIW1"/>
<feature type="binding site" evidence="5">
    <location>
        <position position="332"/>
    </location>
    <ligand>
        <name>Fe cation</name>
        <dbReference type="ChEBI" id="CHEBI:24875"/>
    </ligand>
</feature>
<keyword evidence="3" id="KW-0677">Repeat</keyword>
<dbReference type="GO" id="GO:0006572">
    <property type="term" value="P:L-tyrosine catabolic process"/>
    <property type="evidence" value="ECO:0007669"/>
    <property type="project" value="TreeGrafter"/>
</dbReference>
<reference evidence="7 8" key="1">
    <citation type="submission" date="2016-10" db="EMBL/GenBank/DDBJ databases">
        <authorList>
            <person name="de Groot N.N."/>
        </authorList>
    </citation>
    <scope>NUCLEOTIDE SEQUENCE [LARGE SCALE GENOMIC DNA]</scope>
    <source>
        <strain evidence="7 8">CGMCC 4.2026</strain>
    </source>
</reference>
<evidence type="ECO:0000256" key="2">
    <source>
        <dbReference type="ARBA" id="ARBA00022723"/>
    </source>
</evidence>
<gene>
    <name evidence="7" type="ORF">SAMN05216267_1002205</name>
</gene>
<dbReference type="CDD" id="cd08342">
    <property type="entry name" value="HPPD_N_like"/>
    <property type="match status" value="1"/>
</dbReference>
<keyword evidence="4 5" id="KW-0408">Iron</keyword>
<dbReference type="OrthoDB" id="9780241at2"/>
<feature type="binding site" evidence="5">
    <location>
        <position position="173"/>
    </location>
    <ligand>
        <name>Fe cation</name>
        <dbReference type="ChEBI" id="CHEBI:24875"/>
    </ligand>
</feature>
<organism evidence="7 8">
    <name type="scientific">Actinacidiphila rubida</name>
    <dbReference type="NCBI Taxonomy" id="310780"/>
    <lineage>
        <taxon>Bacteria</taxon>
        <taxon>Bacillati</taxon>
        <taxon>Actinomycetota</taxon>
        <taxon>Actinomycetes</taxon>
        <taxon>Kitasatosporales</taxon>
        <taxon>Streptomycetaceae</taxon>
        <taxon>Actinacidiphila</taxon>
    </lineage>
</organism>
<dbReference type="PROSITE" id="PS51819">
    <property type="entry name" value="VOC"/>
    <property type="match status" value="2"/>
</dbReference>
<dbReference type="Pfam" id="PF00903">
    <property type="entry name" value="Glyoxalase"/>
    <property type="match status" value="1"/>
</dbReference>
<comment type="cofactor">
    <cofactor evidence="5">
        <name>Fe cation</name>
        <dbReference type="ChEBI" id="CHEBI:24875"/>
    </cofactor>
    <text evidence="5">Binds 1 Fe cation per subunit.</text>
</comment>
<keyword evidence="2 5" id="KW-0479">Metal-binding</keyword>
<proteinExistence type="inferred from homology"/>
<dbReference type="Gene3D" id="3.10.180.10">
    <property type="entry name" value="2,3-Dihydroxybiphenyl 1,2-Dioxygenase, domain 1"/>
    <property type="match status" value="2"/>
</dbReference>
<comment type="similarity">
    <text evidence="1">Belongs to the 4HPPD family.</text>
</comment>
<dbReference type="PANTHER" id="PTHR11959">
    <property type="entry name" value="4-HYDROXYPHENYLPYRUVATE DIOXYGENASE"/>
    <property type="match status" value="1"/>
</dbReference>
<dbReference type="EMBL" id="FODD01000002">
    <property type="protein sequence ID" value="SEN18807.1"/>
    <property type="molecule type" value="Genomic_DNA"/>
</dbReference>
<protein>
    <submittedName>
        <fullName evidence="7">4-hydroxymandelate synthase</fullName>
    </submittedName>
</protein>
<dbReference type="InterPro" id="IPR041736">
    <property type="entry name" value="4OHPhenylPyrv_dOase_N"/>
</dbReference>
<feature type="domain" description="VOC" evidence="6">
    <location>
        <begin position="11"/>
        <end position="138"/>
    </location>
</feature>
<dbReference type="InterPro" id="IPR005956">
    <property type="entry name" value="4OHPhenylPyrv_dOase"/>
</dbReference>
<name>A0A1H8EIW1_9ACTN</name>
<evidence type="ECO:0000313" key="8">
    <source>
        <dbReference type="Proteomes" id="UP000181951"/>
    </source>
</evidence>
<dbReference type="GO" id="GO:0046872">
    <property type="term" value="F:metal ion binding"/>
    <property type="evidence" value="ECO:0007669"/>
    <property type="project" value="UniProtKB-KW"/>
</dbReference>